<keyword evidence="1" id="KW-1133">Transmembrane helix</keyword>
<keyword evidence="1" id="KW-0812">Transmembrane</keyword>
<reference evidence="2 3" key="1">
    <citation type="submission" date="2018-02" db="EMBL/GenBank/DDBJ databases">
        <authorList>
            <person name="Cohen D.B."/>
            <person name="Kent A.D."/>
        </authorList>
    </citation>
    <scope>NUCLEOTIDE SEQUENCE [LARGE SCALE GENOMIC DNA]</scope>
    <source>
        <strain evidence="2 3">CCAP 1448/3</strain>
    </source>
</reference>
<evidence type="ECO:0000313" key="3">
    <source>
        <dbReference type="Proteomes" id="UP000238762"/>
    </source>
</evidence>
<comment type="caution">
    <text evidence="2">The sequence shown here is derived from an EMBL/GenBank/DDBJ whole genome shotgun (WGS) entry which is preliminary data.</text>
</comment>
<protein>
    <submittedName>
        <fullName evidence="2">Uncharacterized protein</fullName>
    </submittedName>
</protein>
<reference evidence="2 3" key="2">
    <citation type="submission" date="2018-03" db="EMBL/GenBank/DDBJ databases">
        <title>The ancient ancestry and fast evolution of plastids.</title>
        <authorList>
            <person name="Moore K.R."/>
            <person name="Magnabosco C."/>
            <person name="Momper L."/>
            <person name="Gold D.A."/>
            <person name="Bosak T."/>
            <person name="Fournier G.P."/>
        </authorList>
    </citation>
    <scope>NUCLEOTIDE SEQUENCE [LARGE SCALE GENOMIC DNA]</scope>
    <source>
        <strain evidence="2 3">CCAP 1448/3</strain>
    </source>
</reference>
<evidence type="ECO:0000256" key="1">
    <source>
        <dbReference type="SAM" id="Phobius"/>
    </source>
</evidence>
<keyword evidence="3" id="KW-1185">Reference proteome</keyword>
<accession>A0A2T1C5C8</accession>
<dbReference type="AlphaFoldDB" id="A0A2T1C5C8"/>
<sequence length="256" mass="28687">MKIIEHNDRSLHIADRNRQCLWGLLFATPFIAISLGVTVLTAKLITLECQRLESRQIECQRTVTGIFGAEKDRIPGNLKTATTIKTSGIGVVLETTKGRVELAPYRAFVTDRIDKTVDRLNAFIKNPQQATISVEQDDRWANYLGSVNFFIGGMAIAFGALAIPVGMSCKLDRNSGEVIIAKKYWLYGDRQMVLPLSKIDRALVRELPFSLNRKSVYNIHLVPSAGKKVSLSVPSQNLSQYQEIVDVTNDFLRRYA</sequence>
<organism evidence="2 3">
    <name type="scientific">Merismopedia glauca CCAP 1448/3</name>
    <dbReference type="NCBI Taxonomy" id="1296344"/>
    <lineage>
        <taxon>Bacteria</taxon>
        <taxon>Bacillati</taxon>
        <taxon>Cyanobacteriota</taxon>
        <taxon>Cyanophyceae</taxon>
        <taxon>Synechococcales</taxon>
        <taxon>Merismopediaceae</taxon>
        <taxon>Merismopedia</taxon>
    </lineage>
</organism>
<proteinExistence type="predicted"/>
<gene>
    <name evidence="2" type="ORF">C7B64_08325</name>
</gene>
<dbReference type="EMBL" id="PVWJ01000031">
    <property type="protein sequence ID" value="PSB03482.1"/>
    <property type="molecule type" value="Genomic_DNA"/>
</dbReference>
<dbReference type="OrthoDB" id="581603at2"/>
<feature type="transmembrane region" description="Helical" evidence="1">
    <location>
        <begin position="143"/>
        <end position="163"/>
    </location>
</feature>
<dbReference type="RefSeq" id="WP_106288182.1">
    <property type="nucleotide sequence ID" value="NZ_CAWNTC010000254.1"/>
</dbReference>
<name>A0A2T1C5C8_9CYAN</name>
<feature type="transmembrane region" description="Helical" evidence="1">
    <location>
        <begin position="21"/>
        <end position="45"/>
    </location>
</feature>
<keyword evidence="1" id="KW-0472">Membrane</keyword>
<evidence type="ECO:0000313" key="2">
    <source>
        <dbReference type="EMBL" id="PSB03482.1"/>
    </source>
</evidence>
<dbReference type="Proteomes" id="UP000238762">
    <property type="component" value="Unassembled WGS sequence"/>
</dbReference>